<comment type="caution">
    <text evidence="1">The sequence shown here is derived from an EMBL/GenBank/DDBJ whole genome shotgun (WGS) entry which is preliminary data.</text>
</comment>
<keyword evidence="2" id="KW-1185">Reference proteome</keyword>
<dbReference type="Proteomes" id="UP001576784">
    <property type="component" value="Unassembled WGS sequence"/>
</dbReference>
<accession>A0ABV4XW59</accession>
<dbReference type="RefSeq" id="WP_413265530.1">
    <property type="nucleotide sequence ID" value="NZ_JBHFNR010000175.1"/>
</dbReference>
<reference evidence="1 2" key="1">
    <citation type="submission" date="2024-09" db="EMBL/GenBank/DDBJ databases">
        <title>Floridaenema gen nov. (Aerosakkonemataceae, Aerosakkonematales ord. nov., Cyanobacteria) from benthic tropical and subtropical fresh waters, with the description of four new species.</title>
        <authorList>
            <person name="Moretto J.A."/>
            <person name="Berthold D.E."/>
            <person name="Lefler F.W."/>
            <person name="Huang I.-S."/>
            <person name="Laughinghouse H. IV."/>
        </authorList>
    </citation>
    <scope>NUCLEOTIDE SEQUENCE [LARGE SCALE GENOMIC DNA]</scope>
    <source>
        <strain evidence="1 2">BLCC-F50</strain>
    </source>
</reference>
<sequence>MFATIDAFIAYFSNSKRLINAILGKVEQEDFAYQKALSEAIEEGFSNSENRKSMTAEEACERIRGISDRVIREL</sequence>
<protein>
    <submittedName>
        <fullName evidence="1">Uncharacterized protein</fullName>
    </submittedName>
</protein>
<proteinExistence type="predicted"/>
<gene>
    <name evidence="1" type="ORF">ACE1CI_23550</name>
</gene>
<organism evidence="1 2">
    <name type="scientific">Floridaenema flaviceps BLCC-F50</name>
    <dbReference type="NCBI Taxonomy" id="3153642"/>
    <lineage>
        <taxon>Bacteria</taxon>
        <taxon>Bacillati</taxon>
        <taxon>Cyanobacteriota</taxon>
        <taxon>Cyanophyceae</taxon>
        <taxon>Oscillatoriophycideae</taxon>
        <taxon>Aerosakkonematales</taxon>
        <taxon>Aerosakkonemataceae</taxon>
        <taxon>Floridanema</taxon>
        <taxon>Floridanema flaviceps</taxon>
    </lineage>
</organism>
<evidence type="ECO:0000313" key="2">
    <source>
        <dbReference type="Proteomes" id="UP001576784"/>
    </source>
</evidence>
<evidence type="ECO:0000313" key="1">
    <source>
        <dbReference type="EMBL" id="MFB2895896.1"/>
    </source>
</evidence>
<name>A0ABV4XW59_9CYAN</name>
<dbReference type="EMBL" id="JBHFNR010000175">
    <property type="protein sequence ID" value="MFB2895896.1"/>
    <property type="molecule type" value="Genomic_DNA"/>
</dbReference>